<gene>
    <name evidence="2" type="ORF">HNP82_001839</name>
</gene>
<dbReference type="EMBL" id="JACHFW010000006">
    <property type="protein sequence ID" value="MBB5264711.1"/>
    <property type="molecule type" value="Genomic_DNA"/>
</dbReference>
<dbReference type="RefSeq" id="WP_183773565.1">
    <property type="nucleotide sequence ID" value="NZ_JACHFW010000006.1"/>
</dbReference>
<evidence type="ECO:0000313" key="3">
    <source>
        <dbReference type="Proteomes" id="UP000543642"/>
    </source>
</evidence>
<reference evidence="2 3" key="1">
    <citation type="submission" date="2020-08" db="EMBL/GenBank/DDBJ databases">
        <title>Genomic Encyclopedia of Type Strains, Phase IV (KMG-IV): sequencing the most valuable type-strain genomes for metagenomic binning, comparative biology and taxonomic classification.</title>
        <authorList>
            <person name="Goeker M."/>
        </authorList>
    </citation>
    <scope>NUCLEOTIDE SEQUENCE [LARGE SCALE GENOMIC DNA]</scope>
    <source>
        <strain evidence="2 3">DSM 106146</strain>
    </source>
</reference>
<evidence type="ECO:0008006" key="4">
    <source>
        <dbReference type="Google" id="ProtNLM"/>
    </source>
</evidence>
<evidence type="ECO:0000313" key="2">
    <source>
        <dbReference type="EMBL" id="MBB5264711.1"/>
    </source>
</evidence>
<dbReference type="AlphaFoldDB" id="A0A7W8HA51"/>
<protein>
    <recommendedName>
        <fullName evidence="4">Lipoprotein</fullName>
    </recommendedName>
</protein>
<keyword evidence="1" id="KW-0732">Signal</keyword>
<name>A0A7W8HA51_9FIRM</name>
<keyword evidence="3" id="KW-1185">Reference proteome</keyword>
<evidence type="ECO:0000256" key="1">
    <source>
        <dbReference type="SAM" id="SignalP"/>
    </source>
</evidence>
<organism evidence="2 3">
    <name type="scientific">Catenibacillus scindens</name>
    <dbReference type="NCBI Taxonomy" id="673271"/>
    <lineage>
        <taxon>Bacteria</taxon>
        <taxon>Bacillati</taxon>
        <taxon>Bacillota</taxon>
        <taxon>Clostridia</taxon>
        <taxon>Lachnospirales</taxon>
        <taxon>Lachnospiraceae</taxon>
        <taxon>Catenibacillus</taxon>
    </lineage>
</organism>
<sequence>MEKRTVILAIGAMILSAAGCSPFQAETQMESDGGQTVTTINGETQTVEDDGGTEGDVSDAMTMISVPMGTYYNGEQQQYCTVDMPERYTFMACFTGEDNMEHAVIETGNITLAEAAQEGLLENREEYFSYVQLTSEDDSEVLGFRLYTPDLYSMDLLKEEFPDGTDMGTDQVPAYYYVDESEYAVSDLCLALQMRDSVIMLISYEGPLADEIGLEHLAEQLYDRVTVAAE</sequence>
<feature type="signal peptide" evidence="1">
    <location>
        <begin position="1"/>
        <end position="25"/>
    </location>
</feature>
<feature type="chain" id="PRO_5031138637" description="Lipoprotein" evidence="1">
    <location>
        <begin position="26"/>
        <end position="230"/>
    </location>
</feature>
<dbReference type="PROSITE" id="PS51257">
    <property type="entry name" value="PROKAR_LIPOPROTEIN"/>
    <property type="match status" value="1"/>
</dbReference>
<accession>A0A7W8HA51</accession>
<proteinExistence type="predicted"/>
<comment type="caution">
    <text evidence="2">The sequence shown here is derived from an EMBL/GenBank/DDBJ whole genome shotgun (WGS) entry which is preliminary data.</text>
</comment>
<dbReference type="Proteomes" id="UP000543642">
    <property type="component" value="Unassembled WGS sequence"/>
</dbReference>